<feature type="transmembrane region" description="Helical" evidence="1">
    <location>
        <begin position="205"/>
        <end position="231"/>
    </location>
</feature>
<evidence type="ECO:0000256" key="1">
    <source>
        <dbReference type="SAM" id="Phobius"/>
    </source>
</evidence>
<feature type="transmembrane region" description="Helical" evidence="1">
    <location>
        <begin position="282"/>
        <end position="302"/>
    </location>
</feature>
<dbReference type="AlphaFoldDB" id="A0A844BM25"/>
<accession>A0A844BM25</accession>
<dbReference type="EMBL" id="WJPO01000040">
    <property type="protein sequence ID" value="MRH22755.1"/>
    <property type="molecule type" value="Genomic_DNA"/>
</dbReference>
<keyword evidence="1" id="KW-1133">Transmembrane helix</keyword>
<dbReference type="OrthoDB" id="2955631at2"/>
<dbReference type="Pfam" id="PF05136">
    <property type="entry name" value="Phage_portal_2"/>
    <property type="match status" value="1"/>
</dbReference>
<keyword evidence="1" id="KW-0812">Transmembrane</keyword>
<dbReference type="GO" id="GO:0005198">
    <property type="term" value="F:structural molecule activity"/>
    <property type="evidence" value="ECO:0007669"/>
    <property type="project" value="InterPro"/>
</dbReference>
<feature type="transmembrane region" description="Helical" evidence="1">
    <location>
        <begin position="252"/>
        <end position="270"/>
    </location>
</feature>
<dbReference type="InterPro" id="IPR006429">
    <property type="entry name" value="Phage_lambda_portal"/>
</dbReference>
<gene>
    <name evidence="2" type="ORF">GH815_17415</name>
</gene>
<proteinExistence type="predicted"/>
<organism evidence="2 3">
    <name type="scientific">Rhodovulum strictum</name>
    <dbReference type="NCBI Taxonomy" id="58314"/>
    <lineage>
        <taxon>Bacteria</taxon>
        <taxon>Pseudomonadati</taxon>
        <taxon>Pseudomonadota</taxon>
        <taxon>Alphaproteobacteria</taxon>
        <taxon>Rhodobacterales</taxon>
        <taxon>Paracoccaceae</taxon>
        <taxon>Rhodovulum</taxon>
    </lineage>
</organism>
<name>A0A844BM25_9RHOB</name>
<feature type="transmembrane region" description="Helical" evidence="1">
    <location>
        <begin position="164"/>
        <end position="185"/>
    </location>
</feature>
<dbReference type="Pfam" id="PF10011">
    <property type="entry name" value="DUF2254"/>
    <property type="match status" value="1"/>
</dbReference>
<dbReference type="GO" id="GO:0019068">
    <property type="term" value="P:virion assembly"/>
    <property type="evidence" value="ECO:0007669"/>
    <property type="project" value="InterPro"/>
</dbReference>
<dbReference type="Proteomes" id="UP000466730">
    <property type="component" value="Unassembled WGS sequence"/>
</dbReference>
<dbReference type="InterPro" id="IPR018723">
    <property type="entry name" value="DUF2254_membrane"/>
</dbReference>
<sequence>MLAGFITRTAPQEAMLGEAEADADGAALASLEPDTMQGLLPGEDVKSSSPADVGGGYEAFHYRTLLAVSASLGLNSPGGSVFDAVAIHNALKRHEVTRCCRMACAARSATSPTVSETGGSGLFSCDGIGHDVLDGSAAGADRPAAETRMTSRPLWWLLLKLHKAWVRIVAFAGLALLTAVMAQLLGPLLPGGLHATVGADAVEDILSIVSSSMLVVTTFSLSVAVSAFAAAASSATPRATALLQEDPTTQNVLATFIGAFLFGLLGLIGLKAQLYDDAGRVILYFATLVVVVLVVAALIRWIDHLMSFGRMADTLSRIERAATRSLKARLENPWLGGRPRQGEVPTSGVRIGAHTTGYVQRIDTAALQDAAAAAGGQLHLLCLPGDFVIEGAPVLILDGGSLPDENREAACKAVSIGDTRTFSHDPRFGVIVLSEIASRALSPAVNDPGTAIDVLGRLVRVLSLWRTPMAPDPTFPDVVVPALSGAEMIEDAFRPIARDGAGVVEVQIRLQKSLQALQQVAPAAFSEASIRMSAYALDAAEAAGMLPADLAAVHSVLPFAGTDGP</sequence>
<comment type="caution">
    <text evidence="2">The sequence shown here is derived from an EMBL/GenBank/DDBJ whole genome shotgun (WGS) entry which is preliminary data.</text>
</comment>
<evidence type="ECO:0000313" key="2">
    <source>
        <dbReference type="EMBL" id="MRH22755.1"/>
    </source>
</evidence>
<keyword evidence="1" id="KW-0472">Membrane</keyword>
<keyword evidence="3" id="KW-1185">Reference proteome</keyword>
<protein>
    <submittedName>
        <fullName evidence="2">DUF2254 domain-containing protein</fullName>
    </submittedName>
</protein>
<reference evidence="2 3" key="1">
    <citation type="submission" date="2019-11" db="EMBL/GenBank/DDBJ databases">
        <title>Draft Whole-Genome sequence of the marine photosynthetic bacterium Rhodovulum strictum DSM 11289.</title>
        <authorList>
            <person name="Kyndt J.A."/>
            <person name="Meyer T.E."/>
        </authorList>
    </citation>
    <scope>NUCLEOTIDE SEQUENCE [LARGE SCALE GENOMIC DNA]</scope>
    <source>
        <strain evidence="2 3">DSM 11289</strain>
    </source>
</reference>
<evidence type="ECO:0000313" key="3">
    <source>
        <dbReference type="Proteomes" id="UP000466730"/>
    </source>
</evidence>